<dbReference type="PROSITE" id="PS50887">
    <property type="entry name" value="GGDEF"/>
    <property type="match status" value="1"/>
</dbReference>
<dbReference type="STRING" id="1166337.SAMN05192580_0514"/>
<reference evidence="3 4" key="1">
    <citation type="submission" date="2016-10" db="EMBL/GenBank/DDBJ databases">
        <authorList>
            <person name="de Groot N.N."/>
        </authorList>
    </citation>
    <scope>NUCLEOTIDE SEQUENCE [LARGE SCALE GENOMIC DNA]</scope>
    <source>
        <strain evidence="3 4">S5-249</strain>
    </source>
</reference>
<dbReference type="NCBIfam" id="TIGR00254">
    <property type="entry name" value="GGDEF"/>
    <property type="match status" value="1"/>
</dbReference>
<dbReference type="Gene3D" id="3.30.70.270">
    <property type="match status" value="1"/>
</dbReference>
<organism evidence="3 4">
    <name type="scientific">Sphingomonas jatrophae</name>
    <dbReference type="NCBI Taxonomy" id="1166337"/>
    <lineage>
        <taxon>Bacteria</taxon>
        <taxon>Pseudomonadati</taxon>
        <taxon>Pseudomonadota</taxon>
        <taxon>Alphaproteobacteria</taxon>
        <taxon>Sphingomonadales</taxon>
        <taxon>Sphingomonadaceae</taxon>
        <taxon>Sphingomonas</taxon>
    </lineage>
</organism>
<dbReference type="InterPro" id="IPR001633">
    <property type="entry name" value="EAL_dom"/>
</dbReference>
<evidence type="ECO:0000259" key="1">
    <source>
        <dbReference type="PROSITE" id="PS50883"/>
    </source>
</evidence>
<dbReference type="InterPro" id="IPR000160">
    <property type="entry name" value="GGDEF_dom"/>
</dbReference>
<dbReference type="AlphaFoldDB" id="A0A1I6JM32"/>
<dbReference type="SUPFAM" id="SSF55073">
    <property type="entry name" value="Nucleotide cyclase"/>
    <property type="match status" value="1"/>
</dbReference>
<dbReference type="InterPro" id="IPR050706">
    <property type="entry name" value="Cyclic-di-GMP_PDE-like"/>
</dbReference>
<dbReference type="Gene3D" id="3.20.20.450">
    <property type="entry name" value="EAL domain"/>
    <property type="match status" value="1"/>
</dbReference>
<dbReference type="InterPro" id="IPR011006">
    <property type="entry name" value="CheY-like_superfamily"/>
</dbReference>
<keyword evidence="4" id="KW-1185">Reference proteome</keyword>
<sequence length="678" mass="71893">MIRADAPSSRGTPLFVLSFGARDALAHAAARGGWRTVAARRREQVERRYLASGAAIAVVDLRGAIVEGLEALRRLAPLAAAHGGVLLALTDAGDQARLSDVVDAGATLFLSDPFDDDALAQALRLAQRLVERLAGGREPVRTTLIAAEAQGWRWKPGARAVRLSPALGERLGLTGEEVPLGTLLRRMGRPGRRAARETVRRLLVTGRHGAFAHDGETGDRIVHHLDLDESVGEVAGWIEDLDVDAVPSRPPARDPLTGLANAAAAEAWAAARLAEGSGCVLLMLSVSRFDMINAAFGREAGDALLQGVARRIVRLAGRAARERLVARLAGADYLIGLAAPASAEEAEFLAARLTEAIAQPFVAQDHLVTLSARIGIAAAGADERDAPALLRRAASALAEARAGDTAVAIRDGASAAAAERDRRLEVDLRRALDADEITILFQPQVEVTRGRIVGAEALARWHHPRLGMLGAAELFAAASRSDYLLELSAHVQRRAVEEAARWPKRLDGCRIAINVAAEDMAQPGFADRFAAMVDAGGLDRGRVTLEITETGLIEDLGRAATLLAALRAQGFRVALDDFGTGYSSLAYLKALPLDYLKIDKRLSDDIVGSARDRVVVRSVIDMARSLGLTVIAEGVETEPQLALLAAEGCTLYQGYLCAPPLGSAAFARLVARAGTERA</sequence>
<dbReference type="EMBL" id="FOZG01000001">
    <property type="protein sequence ID" value="SFR80038.1"/>
    <property type="molecule type" value="Genomic_DNA"/>
</dbReference>
<feature type="domain" description="GGDEF" evidence="2">
    <location>
        <begin position="277"/>
        <end position="412"/>
    </location>
</feature>
<evidence type="ECO:0000313" key="3">
    <source>
        <dbReference type="EMBL" id="SFR80038.1"/>
    </source>
</evidence>
<dbReference type="Gene3D" id="3.40.50.2300">
    <property type="match status" value="1"/>
</dbReference>
<dbReference type="SUPFAM" id="SSF52172">
    <property type="entry name" value="CheY-like"/>
    <property type="match status" value="1"/>
</dbReference>
<dbReference type="GO" id="GO:0071111">
    <property type="term" value="F:cyclic-guanylate-specific phosphodiesterase activity"/>
    <property type="evidence" value="ECO:0007669"/>
    <property type="project" value="InterPro"/>
</dbReference>
<protein>
    <submittedName>
        <fullName evidence="3">Diguanylate cyclase/phosphodiesterase</fullName>
    </submittedName>
</protein>
<dbReference type="Proteomes" id="UP000198824">
    <property type="component" value="Unassembled WGS sequence"/>
</dbReference>
<gene>
    <name evidence="3" type="ORF">SAMN05192580_0514</name>
</gene>
<dbReference type="PROSITE" id="PS50883">
    <property type="entry name" value="EAL"/>
    <property type="match status" value="1"/>
</dbReference>
<dbReference type="PANTHER" id="PTHR33121:SF79">
    <property type="entry name" value="CYCLIC DI-GMP PHOSPHODIESTERASE PDED-RELATED"/>
    <property type="match status" value="1"/>
</dbReference>
<dbReference type="RefSeq" id="WP_207544517.1">
    <property type="nucleotide sequence ID" value="NZ_FOZG01000001.1"/>
</dbReference>
<dbReference type="Pfam" id="PF00990">
    <property type="entry name" value="GGDEF"/>
    <property type="match status" value="1"/>
</dbReference>
<proteinExistence type="predicted"/>
<evidence type="ECO:0000313" key="4">
    <source>
        <dbReference type="Proteomes" id="UP000198824"/>
    </source>
</evidence>
<name>A0A1I6JM32_9SPHN</name>
<dbReference type="SUPFAM" id="SSF141868">
    <property type="entry name" value="EAL domain-like"/>
    <property type="match status" value="1"/>
</dbReference>
<dbReference type="SMART" id="SM00267">
    <property type="entry name" value="GGDEF"/>
    <property type="match status" value="1"/>
</dbReference>
<dbReference type="CDD" id="cd01948">
    <property type="entry name" value="EAL"/>
    <property type="match status" value="1"/>
</dbReference>
<dbReference type="InterPro" id="IPR035919">
    <property type="entry name" value="EAL_sf"/>
</dbReference>
<dbReference type="InterPro" id="IPR029787">
    <property type="entry name" value="Nucleotide_cyclase"/>
</dbReference>
<dbReference type="PANTHER" id="PTHR33121">
    <property type="entry name" value="CYCLIC DI-GMP PHOSPHODIESTERASE PDEF"/>
    <property type="match status" value="1"/>
</dbReference>
<accession>A0A1I6JM32</accession>
<dbReference type="Pfam" id="PF00563">
    <property type="entry name" value="EAL"/>
    <property type="match status" value="1"/>
</dbReference>
<dbReference type="SMART" id="SM00052">
    <property type="entry name" value="EAL"/>
    <property type="match status" value="1"/>
</dbReference>
<dbReference type="InterPro" id="IPR043128">
    <property type="entry name" value="Rev_trsase/Diguanyl_cyclase"/>
</dbReference>
<evidence type="ECO:0000259" key="2">
    <source>
        <dbReference type="PROSITE" id="PS50887"/>
    </source>
</evidence>
<feature type="domain" description="EAL" evidence="1">
    <location>
        <begin position="421"/>
        <end position="674"/>
    </location>
</feature>